<proteinExistence type="predicted"/>
<reference evidence="1 2" key="1">
    <citation type="journal article" date="2015" name="Nat. Commun.">
        <title>Lucilia cuprina genome unlocks parasitic fly biology to underpin future interventions.</title>
        <authorList>
            <person name="Anstead C.A."/>
            <person name="Korhonen P.K."/>
            <person name="Young N.D."/>
            <person name="Hall R.S."/>
            <person name="Jex A.R."/>
            <person name="Murali S.C."/>
            <person name="Hughes D.S."/>
            <person name="Lee S.F."/>
            <person name="Perry T."/>
            <person name="Stroehlein A.J."/>
            <person name="Ansell B.R."/>
            <person name="Breugelmans B."/>
            <person name="Hofmann A."/>
            <person name="Qu J."/>
            <person name="Dugan S."/>
            <person name="Lee S.L."/>
            <person name="Chao H."/>
            <person name="Dinh H."/>
            <person name="Han Y."/>
            <person name="Doddapaneni H.V."/>
            <person name="Worley K.C."/>
            <person name="Muzny D.M."/>
            <person name="Ioannidis P."/>
            <person name="Waterhouse R.M."/>
            <person name="Zdobnov E.M."/>
            <person name="James P.J."/>
            <person name="Bagnall N.H."/>
            <person name="Kotze A.C."/>
            <person name="Gibbs R.A."/>
            <person name="Richards S."/>
            <person name="Batterham P."/>
            <person name="Gasser R.B."/>
        </authorList>
    </citation>
    <scope>NUCLEOTIDE SEQUENCE [LARGE SCALE GENOMIC DNA]</scope>
    <source>
        <strain evidence="1 2">LS</strain>
        <tissue evidence="1">Full body</tissue>
    </source>
</reference>
<evidence type="ECO:0000313" key="2">
    <source>
        <dbReference type="Proteomes" id="UP000037069"/>
    </source>
</evidence>
<dbReference type="AlphaFoldDB" id="A0A0L0BLS8"/>
<keyword evidence="2" id="KW-1185">Reference proteome</keyword>
<gene>
    <name evidence="1" type="ORF">FF38_12034</name>
</gene>
<protein>
    <submittedName>
        <fullName evidence="1">Uncharacterized protein</fullName>
    </submittedName>
</protein>
<dbReference type="EMBL" id="JRES01001683">
    <property type="protein sequence ID" value="KNC20982.1"/>
    <property type="molecule type" value="Genomic_DNA"/>
</dbReference>
<comment type="caution">
    <text evidence="1">The sequence shown here is derived from an EMBL/GenBank/DDBJ whole genome shotgun (WGS) entry which is preliminary data.</text>
</comment>
<evidence type="ECO:0000313" key="1">
    <source>
        <dbReference type="EMBL" id="KNC20982.1"/>
    </source>
</evidence>
<accession>A0A0L0BLS8</accession>
<dbReference type="Proteomes" id="UP000037069">
    <property type="component" value="Unassembled WGS sequence"/>
</dbReference>
<organism evidence="1 2">
    <name type="scientific">Lucilia cuprina</name>
    <name type="common">Green bottle fly</name>
    <name type="synonym">Australian sheep blowfly</name>
    <dbReference type="NCBI Taxonomy" id="7375"/>
    <lineage>
        <taxon>Eukaryota</taxon>
        <taxon>Metazoa</taxon>
        <taxon>Ecdysozoa</taxon>
        <taxon>Arthropoda</taxon>
        <taxon>Hexapoda</taxon>
        <taxon>Insecta</taxon>
        <taxon>Pterygota</taxon>
        <taxon>Neoptera</taxon>
        <taxon>Endopterygota</taxon>
        <taxon>Diptera</taxon>
        <taxon>Brachycera</taxon>
        <taxon>Muscomorpha</taxon>
        <taxon>Oestroidea</taxon>
        <taxon>Calliphoridae</taxon>
        <taxon>Luciliinae</taxon>
        <taxon>Lucilia</taxon>
    </lineage>
</organism>
<sequence length="156" mass="17281">MTFVCKTCSTSATFMVDNCPSFMQPALFTSISTPPKWETILSNASFTDFKLETSHFSAVSLVCKFLGNSFLISSTRSTRLAKPTTCKPFLRRSLTMATPIPELAPVTTAILFCQRSRNTIRKAMATPNHSTDLGKDKEKNVPYELHVLATLNTGYL</sequence>
<name>A0A0L0BLS8_LUCCU</name>